<dbReference type="InParanoid" id="Q54SN8"/>
<dbReference type="EMBL" id="AAFI02000047">
    <property type="protein sequence ID" value="EAL66287.1"/>
    <property type="molecule type" value="Genomic_DNA"/>
</dbReference>
<dbReference type="Proteomes" id="UP000002195">
    <property type="component" value="Unassembled WGS sequence"/>
</dbReference>
<reference evidence="1 2" key="1">
    <citation type="journal article" date="2005" name="Nature">
        <title>The genome of the social amoeba Dictyostelium discoideum.</title>
        <authorList>
            <consortium name="The Dictyostelium discoideum Sequencing Consortium"/>
            <person name="Eichinger L."/>
            <person name="Pachebat J.A."/>
            <person name="Glockner G."/>
            <person name="Rajandream M.A."/>
            <person name="Sucgang R."/>
            <person name="Berriman M."/>
            <person name="Song J."/>
            <person name="Olsen R."/>
            <person name="Szafranski K."/>
            <person name="Xu Q."/>
            <person name="Tunggal B."/>
            <person name="Kummerfeld S."/>
            <person name="Madera M."/>
            <person name="Konfortov B.A."/>
            <person name="Rivero F."/>
            <person name="Bankier A.T."/>
            <person name="Lehmann R."/>
            <person name="Hamlin N."/>
            <person name="Davies R."/>
            <person name="Gaudet P."/>
            <person name="Fey P."/>
            <person name="Pilcher K."/>
            <person name="Chen G."/>
            <person name="Saunders D."/>
            <person name="Sodergren E."/>
            <person name="Davis P."/>
            <person name="Kerhornou A."/>
            <person name="Nie X."/>
            <person name="Hall N."/>
            <person name="Anjard C."/>
            <person name="Hemphill L."/>
            <person name="Bason N."/>
            <person name="Farbrother P."/>
            <person name="Desany B."/>
            <person name="Just E."/>
            <person name="Morio T."/>
            <person name="Rost R."/>
            <person name="Churcher C."/>
            <person name="Cooper J."/>
            <person name="Haydock S."/>
            <person name="van Driessche N."/>
            <person name="Cronin A."/>
            <person name="Goodhead I."/>
            <person name="Muzny D."/>
            <person name="Mourier T."/>
            <person name="Pain A."/>
            <person name="Lu M."/>
            <person name="Harper D."/>
            <person name="Lindsay R."/>
            <person name="Hauser H."/>
            <person name="James K."/>
            <person name="Quiles M."/>
            <person name="Madan Babu M."/>
            <person name="Saito T."/>
            <person name="Buchrieser C."/>
            <person name="Wardroper A."/>
            <person name="Felder M."/>
            <person name="Thangavelu M."/>
            <person name="Johnson D."/>
            <person name="Knights A."/>
            <person name="Loulseged H."/>
            <person name="Mungall K."/>
            <person name="Oliver K."/>
            <person name="Price C."/>
            <person name="Quail M.A."/>
            <person name="Urushihara H."/>
            <person name="Hernandez J."/>
            <person name="Rabbinowitsch E."/>
            <person name="Steffen D."/>
            <person name="Sanders M."/>
            <person name="Ma J."/>
            <person name="Kohara Y."/>
            <person name="Sharp S."/>
            <person name="Simmonds M."/>
            <person name="Spiegler S."/>
            <person name="Tivey A."/>
            <person name="Sugano S."/>
            <person name="White B."/>
            <person name="Walker D."/>
            <person name="Woodward J."/>
            <person name="Winckler T."/>
            <person name="Tanaka Y."/>
            <person name="Shaulsky G."/>
            <person name="Schleicher M."/>
            <person name="Weinstock G."/>
            <person name="Rosenthal A."/>
            <person name="Cox E.C."/>
            <person name="Chisholm R.L."/>
            <person name="Gibbs R."/>
            <person name="Loomis W.F."/>
            <person name="Platzer M."/>
            <person name="Kay R.R."/>
            <person name="Williams J."/>
            <person name="Dear P.H."/>
            <person name="Noegel A.A."/>
            <person name="Barrell B."/>
            <person name="Kuspa A."/>
        </authorList>
    </citation>
    <scope>NUCLEOTIDE SEQUENCE [LARGE SCALE GENOMIC DNA]</scope>
    <source>
        <strain evidence="1 2">AX4</strain>
    </source>
</reference>
<comment type="caution">
    <text evidence="1">The sequence shown here is derived from an EMBL/GenBank/DDBJ whole genome shotgun (WGS) entry which is preliminary data.</text>
</comment>
<evidence type="ECO:0008006" key="3">
    <source>
        <dbReference type="Google" id="ProtNLM"/>
    </source>
</evidence>
<dbReference type="AlphaFoldDB" id="Q54SN8"/>
<dbReference type="PhylomeDB" id="Q54SN8"/>
<dbReference type="VEuPathDB" id="AmoebaDB:DDB_G0282331"/>
<sequence>MKSKEKAFENFFILERLVSNLNEKNIPFLIAGDINHNRIQIKEKLGNEISFANDKDIETTIGKNSIDHIMFSSHSKSLYFKVLKNAITSSEKAKINHYAIRSTFNIKKGTELNN</sequence>
<keyword evidence="2" id="KW-1185">Reference proteome</keyword>
<organism evidence="1 2">
    <name type="scientific">Dictyostelium discoideum</name>
    <name type="common">Social amoeba</name>
    <dbReference type="NCBI Taxonomy" id="44689"/>
    <lineage>
        <taxon>Eukaryota</taxon>
        <taxon>Amoebozoa</taxon>
        <taxon>Evosea</taxon>
        <taxon>Eumycetozoa</taxon>
        <taxon>Dictyostelia</taxon>
        <taxon>Dictyosteliales</taxon>
        <taxon>Dictyosteliaceae</taxon>
        <taxon>Dictyostelium</taxon>
    </lineage>
</organism>
<accession>Q54SN8</accession>
<dbReference type="dictyBase" id="DDB_G0282331"/>
<dbReference type="HOGENOM" id="CLU_2125745_0_0_1"/>
<dbReference type="KEGG" id="ddi:DDB_G0282331"/>
<evidence type="ECO:0000313" key="1">
    <source>
        <dbReference type="EMBL" id="EAL66287.1"/>
    </source>
</evidence>
<proteinExistence type="predicted"/>
<gene>
    <name evidence="1" type="ORF">DDB_G0282331</name>
</gene>
<protein>
    <recommendedName>
        <fullName evidence="3">Endonuclease/exonuclease/phosphatase domain-containing protein</fullName>
    </recommendedName>
</protein>
<dbReference type="PaxDb" id="44689-DDB0204185"/>
<dbReference type="GeneID" id="8623522"/>
<name>Q54SN8_DICDI</name>
<dbReference type="RefSeq" id="XP_640263.1">
    <property type="nucleotide sequence ID" value="XM_635171.1"/>
</dbReference>
<evidence type="ECO:0000313" key="2">
    <source>
        <dbReference type="Proteomes" id="UP000002195"/>
    </source>
</evidence>